<dbReference type="Proteomes" id="UP000326565">
    <property type="component" value="Unassembled WGS sequence"/>
</dbReference>
<feature type="compositionally biased region" description="Polar residues" evidence="1">
    <location>
        <begin position="346"/>
        <end position="361"/>
    </location>
</feature>
<dbReference type="PANTHER" id="PTHR39461">
    <property type="entry name" value="LEA DOMAIN PROTEIN (AFU_ORTHOLOGUE AFUA_8G04920)"/>
    <property type="match status" value="1"/>
</dbReference>
<feature type="region of interest" description="Disordered" evidence="1">
    <location>
        <begin position="903"/>
        <end position="936"/>
    </location>
</feature>
<feature type="compositionally biased region" description="Low complexity" evidence="1">
    <location>
        <begin position="18"/>
        <end position="28"/>
    </location>
</feature>
<evidence type="ECO:0000259" key="2">
    <source>
        <dbReference type="Pfam" id="PF22485"/>
    </source>
</evidence>
<feature type="compositionally biased region" description="Polar residues" evidence="1">
    <location>
        <begin position="30"/>
        <end position="41"/>
    </location>
</feature>
<feature type="domain" description="DUF6987" evidence="2">
    <location>
        <begin position="928"/>
        <end position="1126"/>
    </location>
</feature>
<evidence type="ECO:0000313" key="3">
    <source>
        <dbReference type="EMBL" id="KAB8069874.1"/>
    </source>
</evidence>
<feature type="region of interest" description="Disordered" evidence="1">
    <location>
        <begin position="335"/>
        <end position="416"/>
    </location>
</feature>
<dbReference type="Pfam" id="PF12396">
    <property type="entry name" value="DUF3659"/>
    <property type="match status" value="10"/>
</dbReference>
<organism evidence="3 4">
    <name type="scientific">Aspergillus leporis</name>
    <dbReference type="NCBI Taxonomy" id="41062"/>
    <lineage>
        <taxon>Eukaryota</taxon>
        <taxon>Fungi</taxon>
        <taxon>Dikarya</taxon>
        <taxon>Ascomycota</taxon>
        <taxon>Pezizomycotina</taxon>
        <taxon>Eurotiomycetes</taxon>
        <taxon>Eurotiomycetidae</taxon>
        <taxon>Eurotiales</taxon>
        <taxon>Aspergillaceae</taxon>
        <taxon>Aspergillus</taxon>
        <taxon>Aspergillus subgen. Circumdati</taxon>
    </lineage>
</organism>
<dbReference type="EMBL" id="ML732323">
    <property type="protein sequence ID" value="KAB8069874.1"/>
    <property type="molecule type" value="Genomic_DNA"/>
</dbReference>
<dbReference type="InterPro" id="IPR022124">
    <property type="entry name" value="DUF3659"/>
</dbReference>
<feature type="region of interest" description="Disordered" evidence="1">
    <location>
        <begin position="1"/>
        <end position="98"/>
    </location>
</feature>
<gene>
    <name evidence="3" type="ORF">BDV29DRAFT_160993</name>
</gene>
<evidence type="ECO:0000256" key="1">
    <source>
        <dbReference type="SAM" id="MobiDB-lite"/>
    </source>
</evidence>
<dbReference type="Pfam" id="PF22485">
    <property type="entry name" value="DUF6987"/>
    <property type="match status" value="1"/>
</dbReference>
<sequence>MSSPQTQRHTGTPRKVRAGSGSSAGHAAEQSPSKRTPQKLQVRSRKPIEEDVQDEPATPSPKPRKTAPGDQRDNFAEDTRSQASGSAAGLGKLPGAFASEVDNSGKQLVRHGEDTFETGAGLDLSVLKGLQVSEWGQVLGEDGEPMGRIVEGEPQDLVGYTVGDNGEILDDEGDLIGRVEVLPEAVQDTAEETKNAVNDIADLDGLPVAEEGVIKDNAGETVGKVVEGNAQELVGYKPNEKGEILDDEGDLIGRVEVLPGAIQDTAEETKNAVNDIADLDGLPVAEEGVIKDNAGETVGKVVEGNAQELVGYKPNEKGEILDDEGDLVGRVELASKKAESKAESVPESQKSGSQGTRSTGKSVPEEAGEVDEAASEAKDLQDTAEEGVEGDNAEEVKDAAEEGVEGAEEEYEDAEEQLPPLSTLEGFKCNKLGKIINPATGKPVGELIEGDAQKLTRLGATLDDKGQFWDNRGNVIGKAKALPQQDYNEEPPFAGLEGLHVVEDGWVEDNKGKRVGQIVEGDAKKVLGRPVDEDGEVTDQHGNVIAKAEYYEKPDEEPEPEPEPEVVDLSKLDGLTCNKLGYVMGPNGVPIARVVEGNPKELAGKEIDDGQFWDGRKPIGRVELIPENEREKKAEGPFAGLENLTVNQEGFVQDPDGNIVGKVTEGELKNLRGRTVDEDGDIIDKFGNVKGHAEPYEAPEEEPEPEVDLSILEGKTVNKAGNVVDAQGNVFGRITSGDKRLAGRRVDGKGQIWGDNGKVIGKAELVPGAEEHKPEGPFFGFDDAEVGKDGVVTAGGRIVGRVIEGDAKKLQGRKVDEDGDILDKNGNTIGRAERWEPEEKKRNVNPMAGRKVNREGEVRDADGNLIGKLTSGNLATLVGKEIDDNGFVVDNDGNKLGECTLLENIPEEKEEEEEVVQEEPGPSPEELEEQKKAEEDRQLAKKMSAIVGQTLERIRPICKMITEHIERAERTPKEELDEEKLVKDVKPLLEEGGRILQECNGAIRALDPDGRIAATAKARAASHDASPEEYALADQLKEMTDTVVNTIENGRKKIADMPHAKKELNPLWALLSEPLFQIIAAVGLLLTGVLNLVGRLLGGLGLGPLVNRLLGGLGLDKLIQGLGLGSITDALGLTGKKKK</sequence>
<feature type="compositionally biased region" description="Acidic residues" evidence="1">
    <location>
        <begin position="908"/>
        <end position="917"/>
    </location>
</feature>
<dbReference type="OrthoDB" id="3937590at2759"/>
<keyword evidence="4" id="KW-1185">Reference proteome</keyword>
<protein>
    <recommendedName>
        <fullName evidence="2">DUF6987 domain-containing protein</fullName>
    </recommendedName>
</protein>
<feature type="compositionally biased region" description="Polar residues" evidence="1">
    <location>
        <begin position="1"/>
        <end position="10"/>
    </location>
</feature>
<accession>A0A5N5WRP7</accession>
<feature type="compositionally biased region" description="Basic and acidic residues" evidence="1">
    <location>
        <begin position="70"/>
        <end position="80"/>
    </location>
</feature>
<dbReference type="InterPro" id="IPR054256">
    <property type="entry name" value="DUF6987"/>
</dbReference>
<feature type="compositionally biased region" description="Basic and acidic residues" evidence="1">
    <location>
        <begin position="335"/>
        <end position="344"/>
    </location>
</feature>
<feature type="compositionally biased region" description="Acidic residues" evidence="1">
    <location>
        <begin position="382"/>
        <end position="393"/>
    </location>
</feature>
<dbReference type="PANTHER" id="PTHR39461:SF1">
    <property type="entry name" value="LEA DOMAIN PROTEIN (AFU_ORTHOLOGUE AFUA_8G04920)"/>
    <property type="match status" value="1"/>
</dbReference>
<dbReference type="AlphaFoldDB" id="A0A5N5WRP7"/>
<name>A0A5N5WRP7_9EURO</name>
<proteinExistence type="predicted"/>
<feature type="compositionally biased region" description="Acidic residues" evidence="1">
    <location>
        <begin position="401"/>
        <end position="416"/>
    </location>
</feature>
<reference evidence="3 4" key="1">
    <citation type="submission" date="2019-04" db="EMBL/GenBank/DDBJ databases">
        <title>Friends and foes A comparative genomics study of 23 Aspergillus species from section Flavi.</title>
        <authorList>
            <consortium name="DOE Joint Genome Institute"/>
            <person name="Kjaerbolling I."/>
            <person name="Vesth T."/>
            <person name="Frisvad J.C."/>
            <person name="Nybo J.L."/>
            <person name="Theobald S."/>
            <person name="Kildgaard S."/>
            <person name="Isbrandt T."/>
            <person name="Kuo A."/>
            <person name="Sato A."/>
            <person name="Lyhne E.K."/>
            <person name="Kogle M.E."/>
            <person name="Wiebenga A."/>
            <person name="Kun R.S."/>
            <person name="Lubbers R.J."/>
            <person name="Makela M.R."/>
            <person name="Barry K."/>
            <person name="Chovatia M."/>
            <person name="Clum A."/>
            <person name="Daum C."/>
            <person name="Haridas S."/>
            <person name="He G."/>
            <person name="LaButti K."/>
            <person name="Lipzen A."/>
            <person name="Mondo S."/>
            <person name="Riley R."/>
            <person name="Salamov A."/>
            <person name="Simmons B.A."/>
            <person name="Magnuson J.K."/>
            <person name="Henrissat B."/>
            <person name="Mortensen U.H."/>
            <person name="Larsen T.O."/>
            <person name="Devries R.P."/>
            <person name="Grigoriev I.V."/>
            <person name="Machida M."/>
            <person name="Baker S.E."/>
            <person name="Andersen M.R."/>
        </authorList>
    </citation>
    <scope>NUCLEOTIDE SEQUENCE [LARGE SCALE GENOMIC DNA]</scope>
    <source>
        <strain evidence="3 4">CBS 151.66</strain>
    </source>
</reference>
<evidence type="ECO:0000313" key="4">
    <source>
        <dbReference type="Proteomes" id="UP000326565"/>
    </source>
</evidence>